<dbReference type="PANTHER" id="PTHR43107:SF15">
    <property type="entry name" value="FATTY ACID TRANSPORT PROTEIN 3, ISOFORM A"/>
    <property type="match status" value="1"/>
</dbReference>
<dbReference type="Gene3D" id="3.40.50.12780">
    <property type="entry name" value="N-terminal domain of ligase-like"/>
    <property type="match status" value="1"/>
</dbReference>
<feature type="domain" description="AMP-binding enzyme C-terminal" evidence="12">
    <location>
        <begin position="520"/>
        <end position="591"/>
    </location>
</feature>
<keyword evidence="2" id="KW-0813">Transport</keyword>
<dbReference type="InterPro" id="IPR025110">
    <property type="entry name" value="AMP-bd_C"/>
</dbReference>
<organism evidence="13 14">
    <name type="scientific">Rhipicephalus microplus</name>
    <name type="common">Cattle tick</name>
    <name type="synonym">Boophilus microplus</name>
    <dbReference type="NCBI Taxonomy" id="6941"/>
    <lineage>
        <taxon>Eukaryota</taxon>
        <taxon>Metazoa</taxon>
        <taxon>Ecdysozoa</taxon>
        <taxon>Arthropoda</taxon>
        <taxon>Chelicerata</taxon>
        <taxon>Arachnida</taxon>
        <taxon>Acari</taxon>
        <taxon>Parasitiformes</taxon>
        <taxon>Ixodida</taxon>
        <taxon>Ixodoidea</taxon>
        <taxon>Ixodidae</taxon>
        <taxon>Rhipicephalinae</taxon>
        <taxon>Rhipicephalus</taxon>
        <taxon>Boophilus</taxon>
    </lineage>
</organism>
<accession>A0A9J6EJ85</accession>
<dbReference type="FunFam" id="3.40.50.12780:FF:000005">
    <property type="entry name" value="Solute carrier family 27 member 6"/>
    <property type="match status" value="1"/>
</dbReference>
<dbReference type="NCBIfam" id="NF006134">
    <property type="entry name" value="PRK08279.1"/>
    <property type="match status" value="1"/>
</dbReference>
<evidence type="ECO:0000259" key="12">
    <source>
        <dbReference type="Pfam" id="PF13193"/>
    </source>
</evidence>
<keyword evidence="4" id="KW-0812">Transmembrane</keyword>
<name>A0A9J6EJ85_RHIMP</name>
<keyword evidence="6" id="KW-0067">ATP-binding</keyword>
<dbReference type="GO" id="GO:0005886">
    <property type="term" value="C:plasma membrane"/>
    <property type="evidence" value="ECO:0007669"/>
    <property type="project" value="TreeGrafter"/>
</dbReference>
<protein>
    <recommendedName>
        <fullName evidence="9">Long-chain-fatty-acid--CoA ligase</fullName>
    </recommendedName>
</protein>
<evidence type="ECO:0000256" key="2">
    <source>
        <dbReference type="ARBA" id="ARBA00022448"/>
    </source>
</evidence>
<dbReference type="InterPro" id="IPR042099">
    <property type="entry name" value="ANL_N_sf"/>
</dbReference>
<evidence type="ECO:0000256" key="7">
    <source>
        <dbReference type="ARBA" id="ARBA00022989"/>
    </source>
</evidence>
<dbReference type="VEuPathDB" id="VectorBase:LOC119160998"/>
<comment type="caution">
    <text evidence="13">The sequence shown here is derived from an EMBL/GenBank/DDBJ whole genome shotgun (WGS) entry which is preliminary data.</text>
</comment>
<dbReference type="Proteomes" id="UP000821866">
    <property type="component" value="Chromosome 2"/>
</dbReference>
<dbReference type="GO" id="GO:0005789">
    <property type="term" value="C:endoplasmic reticulum membrane"/>
    <property type="evidence" value="ECO:0007669"/>
    <property type="project" value="TreeGrafter"/>
</dbReference>
<comment type="catalytic activity">
    <reaction evidence="8">
        <text>a very long-chain fatty acid + ATP + CoA = a very long-chain fatty acyl-CoA + AMP + diphosphate</text>
        <dbReference type="Rhea" id="RHEA:54536"/>
        <dbReference type="ChEBI" id="CHEBI:30616"/>
        <dbReference type="ChEBI" id="CHEBI:33019"/>
        <dbReference type="ChEBI" id="CHEBI:57287"/>
        <dbReference type="ChEBI" id="CHEBI:58950"/>
        <dbReference type="ChEBI" id="CHEBI:138261"/>
        <dbReference type="ChEBI" id="CHEBI:456215"/>
    </reaction>
    <physiologicalReaction direction="left-to-right" evidence="8">
        <dbReference type="Rhea" id="RHEA:54537"/>
    </physiologicalReaction>
</comment>
<sequence length="745" mass="83238">MRQRVTEPRQSLLRPIATKLGRATVRRGAVHGFDSGGGGRTSKEVKWQRPVYCEMGLIRITKTSLYFKSCLKANRTVPMVFQSVVNKNLDKVCFIMEHNRWTFKQVDDFTNRVANCFLQQGLRPGDEVAVFMDSRPEFVMLWLGMSKVGIVAALVNTNLKSDPLLHSLTCINAKAIVFGKEQANAMKDVAPSLMEKGDYQYYVYGACDTQPLPAVDLEELIKNSSSVPADIDYKGSIHDKLVYIYTSGTTGLPKAAIIKHSRYLSMVSASKYMMPIKADDILYTALPLYHTAGGILAVGQALLFGNTVAIRSKFSASRFWDDCIKYDCTVTQYIGEICRYLLAQPVRPQERQHKIRMMFGNGLRPQIWSQFQERFGIKDIRELYGSTEGNAHVLNIDNKVGSVGFVSRIAGNVHPVKLIRVDEATGEPLRDKNGLCIPCEPDEVGELVGRIVRDDHIHSFDGYANKAATSKKVYKDVFKKGDLAFASGDLLVMDEFGYLFFKDRTGDTFRWKGENVSTSEVEGVVARIAGLTDCAIYGVEIPGSEGKAGMAAICDPEGKLDLKAFLRDVRNALPAYAIPLFIRVVKDLEATDQQMESEAEGWVHMTTLALEVPRESECESAHANPHPRKAGCHWRRVVWVQSNGLEFKMLVAMTSSTVPYLEVIAWKIREDGWVALPGVDNPRRNGLLDRDQRFLSHDSGRGKQAATRTKLQGNVTSERAWESKQAPRLCKQRWGRDGGLLGRIA</sequence>
<dbReference type="InterPro" id="IPR020845">
    <property type="entry name" value="AMP-binding_CS"/>
</dbReference>
<evidence type="ECO:0000256" key="6">
    <source>
        <dbReference type="ARBA" id="ARBA00022840"/>
    </source>
</evidence>
<evidence type="ECO:0000256" key="9">
    <source>
        <dbReference type="ARBA" id="ARBA00041297"/>
    </source>
</evidence>
<evidence type="ECO:0000313" key="14">
    <source>
        <dbReference type="Proteomes" id="UP000821866"/>
    </source>
</evidence>
<comment type="similarity">
    <text evidence="1">Belongs to the ATP-dependent AMP-binding enzyme family.</text>
</comment>
<dbReference type="PROSITE" id="PS00455">
    <property type="entry name" value="AMP_BINDING"/>
    <property type="match status" value="1"/>
</dbReference>
<evidence type="ECO:0000256" key="4">
    <source>
        <dbReference type="ARBA" id="ARBA00022692"/>
    </source>
</evidence>
<reference evidence="13" key="1">
    <citation type="journal article" date="2020" name="Cell">
        <title>Large-Scale Comparative Analyses of Tick Genomes Elucidate Their Genetic Diversity and Vector Capacities.</title>
        <authorList>
            <consortium name="Tick Genome and Microbiome Consortium (TIGMIC)"/>
            <person name="Jia N."/>
            <person name="Wang J."/>
            <person name="Shi W."/>
            <person name="Du L."/>
            <person name="Sun Y."/>
            <person name="Zhan W."/>
            <person name="Jiang J.F."/>
            <person name="Wang Q."/>
            <person name="Zhang B."/>
            <person name="Ji P."/>
            <person name="Bell-Sakyi L."/>
            <person name="Cui X.M."/>
            <person name="Yuan T.T."/>
            <person name="Jiang B.G."/>
            <person name="Yang W.F."/>
            <person name="Lam T.T."/>
            <person name="Chang Q.C."/>
            <person name="Ding S.J."/>
            <person name="Wang X.J."/>
            <person name="Zhu J.G."/>
            <person name="Ruan X.D."/>
            <person name="Zhao L."/>
            <person name="Wei J.T."/>
            <person name="Ye R.Z."/>
            <person name="Que T.C."/>
            <person name="Du C.H."/>
            <person name="Zhou Y.H."/>
            <person name="Cheng J.X."/>
            <person name="Dai P.F."/>
            <person name="Guo W.B."/>
            <person name="Han X.H."/>
            <person name="Huang E.J."/>
            <person name="Li L.F."/>
            <person name="Wei W."/>
            <person name="Gao Y.C."/>
            <person name="Liu J.Z."/>
            <person name="Shao H.Z."/>
            <person name="Wang X."/>
            <person name="Wang C.C."/>
            <person name="Yang T.C."/>
            <person name="Huo Q.B."/>
            <person name="Li W."/>
            <person name="Chen H.Y."/>
            <person name="Chen S.E."/>
            <person name="Zhou L.G."/>
            <person name="Ni X.B."/>
            <person name="Tian J.H."/>
            <person name="Sheng Y."/>
            <person name="Liu T."/>
            <person name="Pan Y.S."/>
            <person name="Xia L.Y."/>
            <person name="Li J."/>
            <person name="Zhao F."/>
            <person name="Cao W.C."/>
        </authorList>
    </citation>
    <scope>NUCLEOTIDE SEQUENCE</scope>
    <source>
        <strain evidence="13">Rmic-2018</strain>
    </source>
</reference>
<keyword evidence="7" id="KW-0472">Membrane</keyword>
<dbReference type="PANTHER" id="PTHR43107">
    <property type="entry name" value="LONG-CHAIN FATTY ACID TRANSPORT PROTEIN"/>
    <property type="match status" value="1"/>
</dbReference>
<dbReference type="SUPFAM" id="SSF56801">
    <property type="entry name" value="Acetyl-CoA synthetase-like"/>
    <property type="match status" value="1"/>
</dbReference>
<evidence type="ECO:0000256" key="10">
    <source>
        <dbReference type="ARBA" id="ARBA00048666"/>
    </source>
</evidence>
<keyword evidence="3" id="KW-0436">Ligase</keyword>
<dbReference type="InterPro" id="IPR000873">
    <property type="entry name" value="AMP-dep_synth/lig_dom"/>
</dbReference>
<dbReference type="GO" id="GO:0005324">
    <property type="term" value="F:long-chain fatty acid transmembrane transporter activity"/>
    <property type="evidence" value="ECO:0007669"/>
    <property type="project" value="TreeGrafter"/>
</dbReference>
<dbReference type="EMBL" id="JABSTU010000004">
    <property type="protein sequence ID" value="KAH8034555.1"/>
    <property type="molecule type" value="Genomic_DNA"/>
</dbReference>
<dbReference type="GO" id="GO:0044539">
    <property type="term" value="P:long-chain fatty acid import into cell"/>
    <property type="evidence" value="ECO:0007669"/>
    <property type="project" value="TreeGrafter"/>
</dbReference>
<evidence type="ECO:0000259" key="11">
    <source>
        <dbReference type="Pfam" id="PF00501"/>
    </source>
</evidence>
<dbReference type="Pfam" id="PF13193">
    <property type="entry name" value="AMP-binding_C"/>
    <property type="match status" value="1"/>
</dbReference>
<evidence type="ECO:0000313" key="13">
    <source>
        <dbReference type="EMBL" id="KAH8034555.1"/>
    </source>
</evidence>
<evidence type="ECO:0000256" key="5">
    <source>
        <dbReference type="ARBA" id="ARBA00022741"/>
    </source>
</evidence>
<dbReference type="GO" id="GO:0005524">
    <property type="term" value="F:ATP binding"/>
    <property type="evidence" value="ECO:0007669"/>
    <property type="project" value="UniProtKB-KW"/>
</dbReference>
<dbReference type="Pfam" id="PF00501">
    <property type="entry name" value="AMP-binding"/>
    <property type="match status" value="1"/>
</dbReference>
<reference evidence="13" key="2">
    <citation type="submission" date="2021-09" db="EMBL/GenBank/DDBJ databases">
        <authorList>
            <person name="Jia N."/>
            <person name="Wang J."/>
            <person name="Shi W."/>
            <person name="Du L."/>
            <person name="Sun Y."/>
            <person name="Zhan W."/>
            <person name="Jiang J."/>
            <person name="Wang Q."/>
            <person name="Zhang B."/>
            <person name="Ji P."/>
            <person name="Sakyi L.B."/>
            <person name="Cui X."/>
            <person name="Yuan T."/>
            <person name="Jiang B."/>
            <person name="Yang W."/>
            <person name="Lam T.T.-Y."/>
            <person name="Chang Q."/>
            <person name="Ding S."/>
            <person name="Wang X."/>
            <person name="Zhu J."/>
            <person name="Ruan X."/>
            <person name="Zhao L."/>
            <person name="Wei J."/>
            <person name="Que T."/>
            <person name="Du C."/>
            <person name="Cheng J."/>
            <person name="Dai P."/>
            <person name="Han X."/>
            <person name="Huang E."/>
            <person name="Gao Y."/>
            <person name="Liu J."/>
            <person name="Shao H."/>
            <person name="Ye R."/>
            <person name="Li L."/>
            <person name="Wei W."/>
            <person name="Wang X."/>
            <person name="Wang C."/>
            <person name="Huo Q."/>
            <person name="Li W."/>
            <person name="Guo W."/>
            <person name="Chen H."/>
            <person name="Chen S."/>
            <person name="Zhou L."/>
            <person name="Zhou L."/>
            <person name="Ni X."/>
            <person name="Tian J."/>
            <person name="Zhou Y."/>
            <person name="Sheng Y."/>
            <person name="Liu T."/>
            <person name="Pan Y."/>
            <person name="Xia L."/>
            <person name="Li J."/>
            <person name="Zhao F."/>
            <person name="Cao W."/>
        </authorList>
    </citation>
    <scope>NUCLEOTIDE SEQUENCE</scope>
    <source>
        <strain evidence="13">Rmic-2018</strain>
        <tissue evidence="13">Larvae</tissue>
    </source>
</reference>
<comment type="catalytic activity">
    <reaction evidence="10">
        <text>tetracosanoate + ATP + CoA = tetracosanoyl-CoA + AMP + diphosphate</text>
        <dbReference type="Rhea" id="RHEA:33639"/>
        <dbReference type="ChEBI" id="CHEBI:30616"/>
        <dbReference type="ChEBI" id="CHEBI:31014"/>
        <dbReference type="ChEBI" id="CHEBI:33019"/>
        <dbReference type="ChEBI" id="CHEBI:57287"/>
        <dbReference type="ChEBI" id="CHEBI:65052"/>
        <dbReference type="ChEBI" id="CHEBI:456215"/>
    </reaction>
    <physiologicalReaction direction="left-to-right" evidence="10">
        <dbReference type="Rhea" id="RHEA:33640"/>
    </physiologicalReaction>
</comment>
<gene>
    <name evidence="13" type="ORF">HPB51_025678</name>
</gene>
<dbReference type="InterPro" id="IPR045851">
    <property type="entry name" value="AMP-bd_C_sf"/>
</dbReference>
<keyword evidence="14" id="KW-1185">Reference proteome</keyword>
<evidence type="ECO:0000256" key="8">
    <source>
        <dbReference type="ARBA" id="ARBA00036527"/>
    </source>
</evidence>
<evidence type="ECO:0000256" key="3">
    <source>
        <dbReference type="ARBA" id="ARBA00022598"/>
    </source>
</evidence>
<proteinExistence type="inferred from homology"/>
<keyword evidence="5" id="KW-0547">Nucleotide-binding</keyword>
<keyword evidence="7" id="KW-1133">Transmembrane helix</keyword>
<dbReference type="AlphaFoldDB" id="A0A9J6EJ85"/>
<dbReference type="Gene3D" id="3.30.300.30">
    <property type="match status" value="1"/>
</dbReference>
<dbReference type="GO" id="GO:0004467">
    <property type="term" value="F:long-chain fatty acid-CoA ligase activity"/>
    <property type="evidence" value="ECO:0007669"/>
    <property type="project" value="TreeGrafter"/>
</dbReference>
<evidence type="ECO:0000256" key="1">
    <source>
        <dbReference type="ARBA" id="ARBA00006432"/>
    </source>
</evidence>
<feature type="domain" description="AMP-dependent synthetase/ligase" evidence="11">
    <location>
        <begin position="82"/>
        <end position="448"/>
    </location>
</feature>